<dbReference type="InterPro" id="IPR050545">
    <property type="entry name" value="Mycobact_MmpL"/>
</dbReference>
<name>W4QC18_9BACI</name>
<dbReference type="PANTHER" id="PTHR33406:SF13">
    <property type="entry name" value="MEMBRANE PROTEIN YDFJ"/>
    <property type="match status" value="1"/>
</dbReference>
<dbReference type="RefSeq" id="WP_173402059.1">
    <property type="nucleotide sequence ID" value="NZ_BAUU01000005.1"/>
</dbReference>
<sequence>MSTDYEVFVLNRVKEEYEKNKNNEESVAIGLNSTGPIISGAAMLMIAVFGGFALSGMLPIQTLGFGMAVAIFIDATLVRFILVPASMKLLGKWNWWFPFGHAKQTTTEVKNKRMRHIN</sequence>
<feature type="domain" description="Membrane transport protein MMPL" evidence="7">
    <location>
        <begin position="2"/>
        <end position="101"/>
    </location>
</feature>
<dbReference type="InterPro" id="IPR004869">
    <property type="entry name" value="MMPL_dom"/>
</dbReference>
<keyword evidence="3 6" id="KW-0812">Transmembrane</keyword>
<evidence type="ECO:0000256" key="1">
    <source>
        <dbReference type="ARBA" id="ARBA00004651"/>
    </source>
</evidence>
<reference evidence="8" key="1">
    <citation type="journal article" date="2014" name="Genome Announc.">
        <title>Draft Genome Sequences of Three Alkaliphilic Bacillus Strains, Bacillus wakoensis JCM 9140T, Bacillus akibai JCM 9157T, and Bacillus hemicellulosilyticus JCM 9152T.</title>
        <authorList>
            <person name="Yuki M."/>
            <person name="Oshima K."/>
            <person name="Suda W."/>
            <person name="Oshida Y."/>
            <person name="Kitamura K."/>
            <person name="Iida T."/>
            <person name="Hattori M."/>
            <person name="Ohkuma M."/>
        </authorList>
    </citation>
    <scope>NUCLEOTIDE SEQUENCE [LARGE SCALE GENOMIC DNA]</scope>
    <source>
        <strain evidence="8">JCM 9152</strain>
    </source>
</reference>
<evidence type="ECO:0000256" key="3">
    <source>
        <dbReference type="ARBA" id="ARBA00022692"/>
    </source>
</evidence>
<accession>W4QC18</accession>
<dbReference type="Pfam" id="PF03176">
    <property type="entry name" value="MMPL"/>
    <property type="match status" value="1"/>
</dbReference>
<dbReference type="PANTHER" id="PTHR33406">
    <property type="entry name" value="MEMBRANE PROTEIN MJ1562-RELATED"/>
    <property type="match status" value="1"/>
</dbReference>
<evidence type="ECO:0000256" key="5">
    <source>
        <dbReference type="ARBA" id="ARBA00023136"/>
    </source>
</evidence>
<dbReference type="STRING" id="1236971.JCM9152_939"/>
<evidence type="ECO:0000313" key="9">
    <source>
        <dbReference type="Proteomes" id="UP000018895"/>
    </source>
</evidence>
<evidence type="ECO:0000256" key="6">
    <source>
        <dbReference type="SAM" id="Phobius"/>
    </source>
</evidence>
<proteinExistence type="predicted"/>
<dbReference type="SUPFAM" id="SSF82866">
    <property type="entry name" value="Multidrug efflux transporter AcrB transmembrane domain"/>
    <property type="match status" value="1"/>
</dbReference>
<keyword evidence="2" id="KW-1003">Cell membrane</keyword>
<keyword evidence="9" id="KW-1185">Reference proteome</keyword>
<dbReference type="EMBL" id="BAUU01000005">
    <property type="protein sequence ID" value="GAE29575.1"/>
    <property type="molecule type" value="Genomic_DNA"/>
</dbReference>
<evidence type="ECO:0000259" key="7">
    <source>
        <dbReference type="Pfam" id="PF03176"/>
    </source>
</evidence>
<evidence type="ECO:0000256" key="2">
    <source>
        <dbReference type="ARBA" id="ARBA00022475"/>
    </source>
</evidence>
<keyword evidence="5 6" id="KW-0472">Membrane</keyword>
<feature type="transmembrane region" description="Helical" evidence="6">
    <location>
        <begin position="37"/>
        <end position="57"/>
    </location>
</feature>
<protein>
    <submittedName>
        <fullName evidence="8">Membrane protein</fullName>
    </submittedName>
</protein>
<dbReference type="AlphaFoldDB" id="W4QC18"/>
<dbReference type="Gene3D" id="1.20.1640.10">
    <property type="entry name" value="Multidrug efflux transporter AcrB transmembrane domain"/>
    <property type="match status" value="1"/>
</dbReference>
<comment type="caution">
    <text evidence="8">The sequence shown here is derived from an EMBL/GenBank/DDBJ whole genome shotgun (WGS) entry which is preliminary data.</text>
</comment>
<gene>
    <name evidence="8" type="ORF">JCM9152_939</name>
</gene>
<feature type="transmembrane region" description="Helical" evidence="6">
    <location>
        <begin position="63"/>
        <end position="82"/>
    </location>
</feature>
<keyword evidence="4 6" id="KW-1133">Transmembrane helix</keyword>
<comment type="subcellular location">
    <subcellularLocation>
        <location evidence="1">Cell membrane</location>
        <topology evidence="1">Multi-pass membrane protein</topology>
    </subcellularLocation>
</comment>
<evidence type="ECO:0000313" key="8">
    <source>
        <dbReference type="EMBL" id="GAE29575.1"/>
    </source>
</evidence>
<dbReference type="Proteomes" id="UP000018895">
    <property type="component" value="Unassembled WGS sequence"/>
</dbReference>
<organism evidence="8 9">
    <name type="scientific">Halalkalibacter hemicellulosilyticusJCM 9152</name>
    <dbReference type="NCBI Taxonomy" id="1236971"/>
    <lineage>
        <taxon>Bacteria</taxon>
        <taxon>Bacillati</taxon>
        <taxon>Bacillota</taxon>
        <taxon>Bacilli</taxon>
        <taxon>Bacillales</taxon>
        <taxon>Bacillaceae</taxon>
        <taxon>Halalkalibacter</taxon>
    </lineage>
</organism>
<evidence type="ECO:0000256" key="4">
    <source>
        <dbReference type="ARBA" id="ARBA00022989"/>
    </source>
</evidence>
<dbReference type="GO" id="GO:0005886">
    <property type="term" value="C:plasma membrane"/>
    <property type="evidence" value="ECO:0007669"/>
    <property type="project" value="UniProtKB-SubCell"/>
</dbReference>